<dbReference type="SUPFAM" id="SSF48403">
    <property type="entry name" value="Ankyrin repeat"/>
    <property type="match status" value="1"/>
</dbReference>
<reference evidence="10 11" key="1">
    <citation type="submission" date="2024-11" db="EMBL/GenBank/DDBJ databases">
        <title>Chromosome-level genome assembly of Eucalyptus globulus Labill. provides insights into its genome evolution.</title>
        <authorList>
            <person name="Li X."/>
        </authorList>
    </citation>
    <scope>NUCLEOTIDE SEQUENCE [LARGE SCALE GENOMIC DNA]</scope>
    <source>
        <strain evidence="10">CL2024</strain>
        <tissue evidence="10">Fresh tender leaves</tissue>
    </source>
</reference>
<dbReference type="InterPro" id="IPR036770">
    <property type="entry name" value="Ankyrin_rpt-contain_sf"/>
</dbReference>
<dbReference type="PROSITE" id="PS50088">
    <property type="entry name" value="ANK_REPEAT"/>
    <property type="match status" value="1"/>
</dbReference>
<dbReference type="GO" id="GO:0016020">
    <property type="term" value="C:membrane"/>
    <property type="evidence" value="ECO:0007669"/>
    <property type="project" value="UniProtKB-SubCell"/>
</dbReference>
<comment type="caution">
    <text evidence="10">The sequence shown here is derived from an EMBL/GenBank/DDBJ whole genome shotgun (WGS) entry which is preliminary data.</text>
</comment>
<evidence type="ECO:0000256" key="4">
    <source>
        <dbReference type="ARBA" id="ARBA00022989"/>
    </source>
</evidence>
<feature type="transmembrane region" description="Helical" evidence="8">
    <location>
        <begin position="533"/>
        <end position="559"/>
    </location>
</feature>
<evidence type="ECO:0000256" key="6">
    <source>
        <dbReference type="ARBA" id="ARBA00023136"/>
    </source>
</evidence>
<keyword evidence="11" id="KW-1185">Reference proteome</keyword>
<comment type="subcellular location">
    <subcellularLocation>
        <location evidence="1">Membrane</location>
        <topology evidence="1">Multi-pass membrane protein</topology>
    </subcellularLocation>
</comment>
<dbReference type="SMART" id="SM00248">
    <property type="entry name" value="ANK"/>
    <property type="match status" value="8"/>
</dbReference>
<feature type="transmembrane region" description="Helical" evidence="8">
    <location>
        <begin position="571"/>
        <end position="595"/>
    </location>
</feature>
<dbReference type="PANTHER" id="PTHR24186:SF46">
    <property type="entry name" value="PROTEIN ACCELERATED CELL DEATH 6-LIKE"/>
    <property type="match status" value="1"/>
</dbReference>
<keyword evidence="4 8" id="KW-1133">Transmembrane helix</keyword>
<accession>A0ABD3II45</accession>
<dbReference type="Pfam" id="PF13962">
    <property type="entry name" value="PGG"/>
    <property type="match status" value="1"/>
</dbReference>
<feature type="transmembrane region" description="Helical" evidence="8">
    <location>
        <begin position="601"/>
        <end position="632"/>
    </location>
</feature>
<dbReference type="EMBL" id="JBJKBG010000011">
    <property type="protein sequence ID" value="KAL3714652.1"/>
    <property type="molecule type" value="Genomic_DNA"/>
</dbReference>
<dbReference type="PROSITE" id="PS50297">
    <property type="entry name" value="ANK_REP_REGION"/>
    <property type="match status" value="1"/>
</dbReference>
<sequence>MDVKLSIGGEDVGMNKSIKEEVQKDEGGAPMELLENKMDSLEEEEIWKSRRERMNNALAAAQATGGQDPTETYAAARKLADVIERANVEEFISAIEGLPNQTDLFAIFNFLGLWSGSLLHIAAATKKDDTLWLLLAYVSDHFIAAQNEWGDTPLHMAARAGGSRATVMLIRRASNWPNVEDKNRMLRMQNKHGNTALHEAVLKCHVHAVRFLLKKDLEPVYLKNKAEKSPLYLALDTKDSAIHKALFTVSLEPSRIEGLPPIHGVILHRNYDLLGQILRKDTKLFTMRDSRGGNVFHLAAFWNDPKVFKFLQPETEYLAQEQDNNGDLPIHIASKRGHVKLIHKLHLVSKWVNGKGQTVLHVAAKYGKEEVVRYILKDQDLRLMINERDDDGNTASHLAVKYLHLTALIHLVLDKDMDPYILNHEGLAAVDIARLSSQAGLRRGLARILLSSVSNDRTDRFISKPEARDKGHAHEILPTKEADAVINTMLVVATLVAGGSFAAGFAVPGGSNGSDLASKDDRGMATLLDNRKFQAFVICNTVAMLCSMASVIGFMFAYLTEIHISIFGCHLAGLLLAISLPPMSAAFLIGVILTIEKLPWLAIVMVILGSTFVLVITAALVSPFVAIFLSWLPRFRKKHLRPIRPLISSLFRVYMILFRIERTFISDDSKVHRTASKTSTSPPDGDAED</sequence>
<evidence type="ECO:0000256" key="3">
    <source>
        <dbReference type="ARBA" id="ARBA00022737"/>
    </source>
</evidence>
<proteinExistence type="predicted"/>
<dbReference type="Proteomes" id="UP001634007">
    <property type="component" value="Unassembled WGS sequence"/>
</dbReference>
<dbReference type="InterPro" id="IPR026961">
    <property type="entry name" value="PGG_dom"/>
</dbReference>
<keyword evidence="5 7" id="KW-0040">ANK repeat</keyword>
<protein>
    <recommendedName>
        <fullName evidence="9">PGG domain-containing protein</fullName>
    </recommendedName>
</protein>
<evidence type="ECO:0000256" key="2">
    <source>
        <dbReference type="ARBA" id="ARBA00022692"/>
    </source>
</evidence>
<evidence type="ECO:0000256" key="7">
    <source>
        <dbReference type="PROSITE-ProRule" id="PRU00023"/>
    </source>
</evidence>
<dbReference type="InterPro" id="IPR002110">
    <property type="entry name" value="Ankyrin_rpt"/>
</dbReference>
<dbReference type="Gene3D" id="1.25.40.20">
    <property type="entry name" value="Ankyrin repeat-containing domain"/>
    <property type="match status" value="2"/>
</dbReference>
<dbReference type="AlphaFoldDB" id="A0ABD3II45"/>
<keyword evidence="2 8" id="KW-0812">Transmembrane</keyword>
<name>A0ABD3II45_EUCGL</name>
<dbReference type="PANTHER" id="PTHR24186">
    <property type="entry name" value="PROTEIN PHOSPHATASE 1 REGULATORY SUBUNIT"/>
    <property type="match status" value="1"/>
</dbReference>
<keyword evidence="6 8" id="KW-0472">Membrane</keyword>
<feature type="transmembrane region" description="Helical" evidence="8">
    <location>
        <begin position="484"/>
        <end position="507"/>
    </location>
</feature>
<evidence type="ECO:0000256" key="1">
    <source>
        <dbReference type="ARBA" id="ARBA00004141"/>
    </source>
</evidence>
<evidence type="ECO:0000256" key="8">
    <source>
        <dbReference type="SAM" id="Phobius"/>
    </source>
</evidence>
<evidence type="ECO:0000313" key="10">
    <source>
        <dbReference type="EMBL" id="KAL3714652.1"/>
    </source>
</evidence>
<feature type="repeat" description="ANK" evidence="7">
    <location>
        <begin position="355"/>
        <end position="377"/>
    </location>
</feature>
<evidence type="ECO:0000256" key="5">
    <source>
        <dbReference type="ARBA" id="ARBA00023043"/>
    </source>
</evidence>
<feature type="domain" description="PGG" evidence="9">
    <location>
        <begin position="482"/>
        <end position="593"/>
    </location>
</feature>
<gene>
    <name evidence="10" type="ORF">ACJRO7_006541</name>
</gene>
<dbReference type="Pfam" id="PF12796">
    <property type="entry name" value="Ank_2"/>
    <property type="match status" value="2"/>
</dbReference>
<organism evidence="10 11">
    <name type="scientific">Eucalyptus globulus</name>
    <name type="common">Tasmanian blue gum</name>
    <dbReference type="NCBI Taxonomy" id="34317"/>
    <lineage>
        <taxon>Eukaryota</taxon>
        <taxon>Viridiplantae</taxon>
        <taxon>Streptophyta</taxon>
        <taxon>Embryophyta</taxon>
        <taxon>Tracheophyta</taxon>
        <taxon>Spermatophyta</taxon>
        <taxon>Magnoliopsida</taxon>
        <taxon>eudicotyledons</taxon>
        <taxon>Gunneridae</taxon>
        <taxon>Pentapetalae</taxon>
        <taxon>rosids</taxon>
        <taxon>malvids</taxon>
        <taxon>Myrtales</taxon>
        <taxon>Myrtaceae</taxon>
        <taxon>Myrtoideae</taxon>
        <taxon>Eucalypteae</taxon>
        <taxon>Eucalyptus</taxon>
    </lineage>
</organism>
<evidence type="ECO:0000259" key="9">
    <source>
        <dbReference type="Pfam" id="PF13962"/>
    </source>
</evidence>
<evidence type="ECO:0000313" key="11">
    <source>
        <dbReference type="Proteomes" id="UP001634007"/>
    </source>
</evidence>
<keyword evidence="3" id="KW-0677">Repeat</keyword>